<feature type="region of interest" description="Disordered" evidence="1">
    <location>
        <begin position="1"/>
        <end position="35"/>
    </location>
</feature>
<gene>
    <name evidence="2" type="ORF">PSACC_03051</name>
</gene>
<evidence type="ECO:0000313" key="3">
    <source>
        <dbReference type="Proteomes" id="UP000240830"/>
    </source>
</evidence>
<dbReference type="AlphaFoldDB" id="A0A2H9THA7"/>
<feature type="compositionally biased region" description="Acidic residues" evidence="1">
    <location>
        <begin position="14"/>
        <end position="28"/>
    </location>
</feature>
<keyword evidence="3" id="KW-1185">Reference proteome</keyword>
<accession>A0A2H9THA7</accession>
<protein>
    <submittedName>
        <fullName evidence="2">Uncharacterized protein</fullName>
    </submittedName>
</protein>
<dbReference type="EMBL" id="MTSL01000189">
    <property type="protein sequence ID" value="PJF17157.1"/>
    <property type="molecule type" value="Genomic_DNA"/>
</dbReference>
<name>A0A2H9THA7_9FUNG</name>
<evidence type="ECO:0000313" key="2">
    <source>
        <dbReference type="EMBL" id="PJF17157.1"/>
    </source>
</evidence>
<proteinExistence type="predicted"/>
<organism evidence="2 3">
    <name type="scientific">Paramicrosporidium saccamoebae</name>
    <dbReference type="NCBI Taxonomy" id="1246581"/>
    <lineage>
        <taxon>Eukaryota</taxon>
        <taxon>Fungi</taxon>
        <taxon>Fungi incertae sedis</taxon>
        <taxon>Cryptomycota</taxon>
        <taxon>Cryptomycota incertae sedis</taxon>
        <taxon>Paramicrosporidium</taxon>
    </lineage>
</organism>
<evidence type="ECO:0000256" key="1">
    <source>
        <dbReference type="SAM" id="MobiDB-lite"/>
    </source>
</evidence>
<dbReference type="Proteomes" id="UP000240830">
    <property type="component" value="Unassembled WGS sequence"/>
</dbReference>
<sequence length="578" mass="66083">MGDDNAEDIGNNNTEDDDNEFNDNENDEHETSHLESSEMIGHYFTTSCLPRNKHIDQVSLDVTAVTTLQSLLESGTFCQTKTQHIATMMVAMYYMLAAGWKRDLSILFPDFDCNQSWAKTCVGMAGKWSSVVHNSLVLHDTIFSLPKLGRNKGIATVLLSSNVYRANVLKAHSFSRKPYHREMMESRDIVRLSKSRLHQMESIAPIEYFVQNTDYKGFVWAFETLKDVLTPRIMAVFLSHTVHESCVSTEDNPNEENFTAPILQYLTAEDKVERAVRAVLTIQASERQPLTRGALRYSQRPSRAAWAVLADLGYINGRRMVANPLFYGKIFAWMASIEGLGGLTYWETLGAVLIEQLRSKSTKRAGYCKRFFEICPIYAMTPLTWRELLDRASQLPGFAEEYVSLVPRNYLPDVYRNVSERVNIFIREGPLSMVSDHVRPWSADWFPSNFLSLCESNRLPLNLKLFGYDAEVDFSSLVIEKTKRLVLKTELGKMGQYEIALIATSLVYLLVNRTKVDFHNLFVDQLGPQTPWEKCFSPLDKKTSVRIVKMLRGWKLANLFSPFEIRKLIDSSFQDQIV</sequence>
<reference evidence="2 3" key="1">
    <citation type="submission" date="2016-10" db="EMBL/GenBank/DDBJ databases">
        <title>The genome of Paramicrosporidium saccamoebae is the missing link in understanding Cryptomycota and Microsporidia evolution.</title>
        <authorList>
            <person name="Quandt C.A."/>
            <person name="Beaudet D."/>
            <person name="Corsaro D."/>
            <person name="Michel R."/>
            <person name="Corradi N."/>
            <person name="James T."/>
        </authorList>
    </citation>
    <scope>NUCLEOTIDE SEQUENCE [LARGE SCALE GENOMIC DNA]</scope>
    <source>
        <strain evidence="2 3">KSL3</strain>
    </source>
</reference>
<comment type="caution">
    <text evidence="2">The sequence shown here is derived from an EMBL/GenBank/DDBJ whole genome shotgun (WGS) entry which is preliminary data.</text>
</comment>